<comment type="caution">
    <text evidence="3">The sequence shown here is derived from an EMBL/GenBank/DDBJ whole genome shotgun (WGS) entry which is preliminary data.</text>
</comment>
<dbReference type="EMBL" id="JAAGNZ010000001">
    <property type="protein sequence ID" value="NEU65648.1"/>
    <property type="molecule type" value="Genomic_DNA"/>
</dbReference>
<dbReference type="Gene3D" id="3.10.450.50">
    <property type="match status" value="1"/>
</dbReference>
<evidence type="ECO:0000256" key="1">
    <source>
        <dbReference type="SAM" id="SignalP"/>
    </source>
</evidence>
<proteinExistence type="predicted"/>
<dbReference type="InterPro" id="IPR027843">
    <property type="entry name" value="DUF4440"/>
</dbReference>
<dbReference type="Pfam" id="PF14534">
    <property type="entry name" value="DUF4440"/>
    <property type="match status" value="1"/>
</dbReference>
<feature type="chain" id="PRO_5026815655" evidence="1">
    <location>
        <begin position="21"/>
        <end position="146"/>
    </location>
</feature>
<dbReference type="InterPro" id="IPR032710">
    <property type="entry name" value="NTF2-like_dom_sf"/>
</dbReference>
<protein>
    <submittedName>
        <fullName evidence="3">Nuclear transport factor 2 family protein</fullName>
    </submittedName>
</protein>
<sequence>MKTLVSLIAVLLFTTATTFAQQATDLAQDPTALGNAFFKALLDENGDAVSKLITSDFSLVSFDGNAVAGDLLAQGMNGGYIVVETAALSNAQTRQYNNDAAVMTGTWKAKGSVRGQAFDSTVSFSVVSVKQGSSWKIANIQFTPIQ</sequence>
<evidence type="ECO:0000313" key="3">
    <source>
        <dbReference type="EMBL" id="NEU65648.1"/>
    </source>
</evidence>
<feature type="signal peptide" evidence="1">
    <location>
        <begin position="1"/>
        <end position="20"/>
    </location>
</feature>
<feature type="domain" description="DUF4440" evidence="2">
    <location>
        <begin position="32"/>
        <end position="137"/>
    </location>
</feature>
<dbReference type="SUPFAM" id="SSF54427">
    <property type="entry name" value="NTF2-like"/>
    <property type="match status" value="1"/>
</dbReference>
<evidence type="ECO:0000313" key="4">
    <source>
        <dbReference type="Proteomes" id="UP000477386"/>
    </source>
</evidence>
<evidence type="ECO:0000259" key="2">
    <source>
        <dbReference type="Pfam" id="PF14534"/>
    </source>
</evidence>
<keyword evidence="4" id="KW-1185">Reference proteome</keyword>
<reference evidence="3 4" key="1">
    <citation type="submission" date="2020-02" db="EMBL/GenBank/DDBJ databases">
        <title>Draft genome sequence of two Spirosoma agri KCTC 52727 and Spirosoma terrae KCTC 52035.</title>
        <authorList>
            <person name="Rojas J."/>
            <person name="Ambika Manirajan B."/>
            <person name="Ratering S."/>
            <person name="Suarez C."/>
            <person name="Schnell S."/>
        </authorList>
    </citation>
    <scope>NUCLEOTIDE SEQUENCE [LARGE SCALE GENOMIC DNA]</scope>
    <source>
        <strain evidence="3 4">KCTC 52727</strain>
    </source>
</reference>
<dbReference type="Proteomes" id="UP000477386">
    <property type="component" value="Unassembled WGS sequence"/>
</dbReference>
<accession>A0A6M0IC29</accession>
<name>A0A6M0IC29_9BACT</name>
<keyword evidence="1" id="KW-0732">Signal</keyword>
<gene>
    <name evidence="3" type="ORF">GK091_02055</name>
</gene>
<organism evidence="3 4">
    <name type="scientific">Spirosoma agri</name>
    <dbReference type="NCBI Taxonomy" id="1987381"/>
    <lineage>
        <taxon>Bacteria</taxon>
        <taxon>Pseudomonadati</taxon>
        <taxon>Bacteroidota</taxon>
        <taxon>Cytophagia</taxon>
        <taxon>Cytophagales</taxon>
        <taxon>Cytophagaceae</taxon>
        <taxon>Spirosoma</taxon>
    </lineage>
</organism>
<dbReference type="RefSeq" id="WP_164034964.1">
    <property type="nucleotide sequence ID" value="NZ_JAAGNZ010000001.1"/>
</dbReference>
<dbReference type="AlphaFoldDB" id="A0A6M0IC29"/>